<keyword evidence="3" id="KW-1003">Cell membrane</keyword>
<keyword evidence="6" id="KW-0472">Membrane</keyword>
<dbReference type="GO" id="GO:0047355">
    <property type="term" value="F:CDP-glycerol glycerophosphotransferase activity"/>
    <property type="evidence" value="ECO:0007669"/>
    <property type="project" value="InterPro"/>
</dbReference>
<dbReference type="Pfam" id="PF04464">
    <property type="entry name" value="Glyphos_transf"/>
    <property type="match status" value="1"/>
</dbReference>
<evidence type="ECO:0000256" key="4">
    <source>
        <dbReference type="ARBA" id="ARBA00022679"/>
    </source>
</evidence>
<comment type="subcellular location">
    <subcellularLocation>
        <location evidence="1">Cell membrane</location>
        <topology evidence="1">Peripheral membrane protein</topology>
    </subcellularLocation>
</comment>
<dbReference type="PANTHER" id="PTHR37316:SF3">
    <property type="entry name" value="TEICHOIC ACID GLYCEROL-PHOSPHATE TRANSFERASE"/>
    <property type="match status" value="1"/>
</dbReference>
<name>A0A3N1DAQ8_9ACTN</name>
<comment type="similarity">
    <text evidence="2">Belongs to the CDP-glycerol glycerophosphotransferase family.</text>
</comment>
<dbReference type="GO" id="GO:0019350">
    <property type="term" value="P:teichoic acid biosynthetic process"/>
    <property type="evidence" value="ECO:0007669"/>
    <property type="project" value="UniProtKB-KW"/>
</dbReference>
<organism evidence="7 8">
    <name type="scientific">Actinocorallia herbida</name>
    <dbReference type="NCBI Taxonomy" id="58109"/>
    <lineage>
        <taxon>Bacteria</taxon>
        <taxon>Bacillati</taxon>
        <taxon>Actinomycetota</taxon>
        <taxon>Actinomycetes</taxon>
        <taxon>Streptosporangiales</taxon>
        <taxon>Thermomonosporaceae</taxon>
        <taxon>Actinocorallia</taxon>
    </lineage>
</organism>
<dbReference type="PANTHER" id="PTHR37316">
    <property type="entry name" value="TEICHOIC ACID GLYCEROL-PHOSPHATE PRIMASE"/>
    <property type="match status" value="1"/>
</dbReference>
<protein>
    <submittedName>
        <fullName evidence="7">CDP-glycerol glycerophosphotransferase (TagB/SpsB family)</fullName>
    </submittedName>
</protein>
<keyword evidence="4 7" id="KW-0808">Transferase</keyword>
<dbReference type="AlphaFoldDB" id="A0A3N1DAQ8"/>
<evidence type="ECO:0000256" key="5">
    <source>
        <dbReference type="ARBA" id="ARBA00022944"/>
    </source>
</evidence>
<evidence type="ECO:0000313" key="8">
    <source>
        <dbReference type="Proteomes" id="UP000272400"/>
    </source>
</evidence>
<evidence type="ECO:0000256" key="3">
    <source>
        <dbReference type="ARBA" id="ARBA00022475"/>
    </source>
</evidence>
<gene>
    <name evidence="7" type="ORF">EDD29_7906</name>
</gene>
<dbReference type="GO" id="GO:0005886">
    <property type="term" value="C:plasma membrane"/>
    <property type="evidence" value="ECO:0007669"/>
    <property type="project" value="UniProtKB-SubCell"/>
</dbReference>
<dbReference type="InterPro" id="IPR051612">
    <property type="entry name" value="Teichoic_Acid_Biosynth"/>
</dbReference>
<dbReference type="Gene3D" id="3.40.50.11820">
    <property type="match status" value="1"/>
</dbReference>
<dbReference type="PROSITE" id="PS50524">
    <property type="entry name" value="RDRP_DSRNA_BIR"/>
    <property type="match status" value="1"/>
</dbReference>
<reference evidence="7 8" key="1">
    <citation type="submission" date="2018-11" db="EMBL/GenBank/DDBJ databases">
        <title>Sequencing the genomes of 1000 actinobacteria strains.</title>
        <authorList>
            <person name="Klenk H.-P."/>
        </authorList>
    </citation>
    <scope>NUCLEOTIDE SEQUENCE [LARGE SCALE GENOMIC DNA]</scope>
    <source>
        <strain evidence="7 8">DSM 44254</strain>
    </source>
</reference>
<evidence type="ECO:0000256" key="1">
    <source>
        <dbReference type="ARBA" id="ARBA00004202"/>
    </source>
</evidence>
<dbReference type="SUPFAM" id="SSF53756">
    <property type="entry name" value="UDP-Glycosyltransferase/glycogen phosphorylase"/>
    <property type="match status" value="1"/>
</dbReference>
<keyword evidence="5" id="KW-0777">Teichoic acid biosynthesis</keyword>
<dbReference type="OrthoDB" id="3183633at2"/>
<sequence>MPVLRLLRWSSAHVPAPARRALARLKEHGRAEFRIDQAAWTAEGDLLLTGSRVPQSLVLRHRRTGREVTVPGTAEGVRVPCTRILSFGEEIPLASGEWELRDARWTGRRLPQKRVDGLHVFTPVQRGTRFFLSVAAHHAPDERGPRAQERLQSGHYAGRRALPLLDLVVFDSMSGRAASCNPRAIHDELLRRDLGLDLVWISADGQFAAPPGAEVVLAGSRAHYEVMARARYLVGNVRLPRWFRKREGQTYLQTWHGTPVKHLGFDIAVLPDRREAAFAHIRGDTPQWDYLISPSPYATPILRRAYGFEGEVLEVGYPRNDTLHRPDREARAAAVRARLRLPEDKKVVLYAPTWRDDLRFSGTAQDLALDVADARRALDGDHVLLVRAHRNARKGGGWPRPDGFVRDVTAYPDMADLLLAADVLVTDYSSTMIDFAGTGRPVVVFAPDLDHYRDEVRGLYLDLEEKSPGPLLRTSGDVVAALRAGVEHGAAEDFLAEFCPFDDGDASGRVIEHVFKGM</sequence>
<accession>A0A3N1DAQ8</accession>
<proteinExistence type="inferred from homology"/>
<dbReference type="EMBL" id="RJKE01000001">
    <property type="protein sequence ID" value="ROO90188.1"/>
    <property type="molecule type" value="Genomic_DNA"/>
</dbReference>
<dbReference type="InterPro" id="IPR043149">
    <property type="entry name" value="TagF_N"/>
</dbReference>
<evidence type="ECO:0000256" key="2">
    <source>
        <dbReference type="ARBA" id="ARBA00010488"/>
    </source>
</evidence>
<dbReference type="InterPro" id="IPR043148">
    <property type="entry name" value="TagF_C"/>
</dbReference>
<dbReference type="InterPro" id="IPR007554">
    <property type="entry name" value="Glycerophosphate_synth"/>
</dbReference>
<dbReference type="Gene3D" id="3.40.50.12580">
    <property type="match status" value="1"/>
</dbReference>
<dbReference type="Proteomes" id="UP000272400">
    <property type="component" value="Unassembled WGS sequence"/>
</dbReference>
<dbReference type="RefSeq" id="WP_148086243.1">
    <property type="nucleotide sequence ID" value="NZ_RJKE01000001.1"/>
</dbReference>
<evidence type="ECO:0000256" key="6">
    <source>
        <dbReference type="ARBA" id="ARBA00023136"/>
    </source>
</evidence>
<keyword evidence="8" id="KW-1185">Reference proteome</keyword>
<comment type="caution">
    <text evidence="7">The sequence shown here is derived from an EMBL/GenBank/DDBJ whole genome shotgun (WGS) entry which is preliminary data.</text>
</comment>
<evidence type="ECO:0000313" key="7">
    <source>
        <dbReference type="EMBL" id="ROO90188.1"/>
    </source>
</evidence>